<name>A0A8K0P161_LADFU</name>
<feature type="non-terminal residue" evidence="8">
    <location>
        <position position="1"/>
    </location>
</feature>
<dbReference type="OrthoDB" id="6774119at2759"/>
<dbReference type="AlphaFoldDB" id="A0A8K0P161"/>
<feature type="coiled-coil region" evidence="7">
    <location>
        <begin position="13"/>
        <end position="71"/>
    </location>
</feature>
<dbReference type="GO" id="GO:0016020">
    <property type="term" value="C:membrane"/>
    <property type="evidence" value="ECO:0007669"/>
    <property type="project" value="UniProtKB-SubCell"/>
</dbReference>
<reference evidence="8" key="2">
    <citation type="submission" date="2017-10" db="EMBL/GenBank/DDBJ databases">
        <title>Ladona fulva Genome sequencing and assembly.</title>
        <authorList>
            <person name="Murali S."/>
            <person name="Richards S."/>
            <person name="Bandaranaike D."/>
            <person name="Bellair M."/>
            <person name="Blankenburg K."/>
            <person name="Chao H."/>
            <person name="Dinh H."/>
            <person name="Doddapaneni H."/>
            <person name="Dugan-Rocha S."/>
            <person name="Elkadiri S."/>
            <person name="Gnanaolivu R."/>
            <person name="Hernandez B."/>
            <person name="Skinner E."/>
            <person name="Javaid M."/>
            <person name="Lee S."/>
            <person name="Li M."/>
            <person name="Ming W."/>
            <person name="Munidasa M."/>
            <person name="Muniz J."/>
            <person name="Nguyen L."/>
            <person name="Hughes D."/>
            <person name="Osuji N."/>
            <person name="Pu L.-L."/>
            <person name="Puazo M."/>
            <person name="Qu C."/>
            <person name="Quiroz J."/>
            <person name="Raj R."/>
            <person name="Weissenberger G."/>
            <person name="Xin Y."/>
            <person name="Zou X."/>
            <person name="Han Y."/>
            <person name="Worley K."/>
            <person name="Muzny D."/>
            <person name="Gibbs R."/>
        </authorList>
    </citation>
    <scope>NUCLEOTIDE SEQUENCE</scope>
    <source>
        <strain evidence="8">Sampled in the wild</strain>
    </source>
</reference>
<evidence type="ECO:0000256" key="6">
    <source>
        <dbReference type="ARBA" id="ARBA00023136"/>
    </source>
</evidence>
<dbReference type="InterPro" id="IPR028194">
    <property type="entry name" value="CC167"/>
</dbReference>
<dbReference type="PANTHER" id="PTHR31759:SF1">
    <property type="entry name" value="COILED-COIL DOMAIN-CONTAINING PROTEIN 167"/>
    <property type="match status" value="1"/>
</dbReference>
<evidence type="ECO:0000256" key="1">
    <source>
        <dbReference type="ARBA" id="ARBA00004167"/>
    </source>
</evidence>
<sequence length="129" mass="14922">MGKEEPLTIMSEMQKVQDTLKNITYRAEVLEKNLKNIYLSDDVRETMEKELEEVKQSLAKHNEQMKNLQKENTKSFTVAVAIISRKFTAQHVDESDMLHISFSSQIFLPLQVHLTCNPARVFSLIVVLQ</sequence>
<reference evidence="8" key="1">
    <citation type="submission" date="2013-04" db="EMBL/GenBank/DDBJ databases">
        <authorList>
            <person name="Qu J."/>
            <person name="Murali S.C."/>
            <person name="Bandaranaike D."/>
            <person name="Bellair M."/>
            <person name="Blankenburg K."/>
            <person name="Chao H."/>
            <person name="Dinh H."/>
            <person name="Doddapaneni H."/>
            <person name="Downs B."/>
            <person name="Dugan-Rocha S."/>
            <person name="Elkadiri S."/>
            <person name="Gnanaolivu R.D."/>
            <person name="Hernandez B."/>
            <person name="Javaid M."/>
            <person name="Jayaseelan J.C."/>
            <person name="Lee S."/>
            <person name="Li M."/>
            <person name="Ming W."/>
            <person name="Munidasa M."/>
            <person name="Muniz J."/>
            <person name="Nguyen L."/>
            <person name="Ongeri F."/>
            <person name="Osuji N."/>
            <person name="Pu L.-L."/>
            <person name="Puazo M."/>
            <person name="Qu C."/>
            <person name="Quiroz J."/>
            <person name="Raj R."/>
            <person name="Weissenberger G."/>
            <person name="Xin Y."/>
            <person name="Zou X."/>
            <person name="Han Y."/>
            <person name="Richards S."/>
            <person name="Worley K."/>
            <person name="Muzny D."/>
            <person name="Gibbs R."/>
        </authorList>
    </citation>
    <scope>NUCLEOTIDE SEQUENCE</scope>
    <source>
        <strain evidence="8">Sampled in the wild</strain>
    </source>
</reference>
<keyword evidence="6" id="KW-0472">Membrane</keyword>
<organism evidence="8 9">
    <name type="scientific">Ladona fulva</name>
    <name type="common">Scarce chaser dragonfly</name>
    <name type="synonym">Libellula fulva</name>
    <dbReference type="NCBI Taxonomy" id="123851"/>
    <lineage>
        <taxon>Eukaryota</taxon>
        <taxon>Metazoa</taxon>
        <taxon>Ecdysozoa</taxon>
        <taxon>Arthropoda</taxon>
        <taxon>Hexapoda</taxon>
        <taxon>Insecta</taxon>
        <taxon>Pterygota</taxon>
        <taxon>Palaeoptera</taxon>
        <taxon>Odonata</taxon>
        <taxon>Epiprocta</taxon>
        <taxon>Anisoptera</taxon>
        <taxon>Libelluloidea</taxon>
        <taxon>Libellulidae</taxon>
        <taxon>Ladona</taxon>
    </lineage>
</organism>
<comment type="caution">
    <text evidence="8">The sequence shown here is derived from an EMBL/GenBank/DDBJ whole genome shotgun (WGS) entry which is preliminary data.</text>
</comment>
<evidence type="ECO:0000256" key="5">
    <source>
        <dbReference type="ARBA" id="ARBA00023054"/>
    </source>
</evidence>
<comment type="subcellular location">
    <subcellularLocation>
        <location evidence="1">Membrane</location>
        <topology evidence="1">Single-pass membrane protein</topology>
    </subcellularLocation>
</comment>
<evidence type="ECO:0000256" key="2">
    <source>
        <dbReference type="ARBA" id="ARBA00022350"/>
    </source>
</evidence>
<evidence type="ECO:0000313" key="9">
    <source>
        <dbReference type="Proteomes" id="UP000792457"/>
    </source>
</evidence>
<keyword evidence="4" id="KW-1133">Transmembrane helix</keyword>
<keyword evidence="5 7" id="KW-0175">Coiled coil</keyword>
<accession>A0A8K0P161</accession>
<dbReference type="PANTHER" id="PTHR31759">
    <property type="entry name" value="COILED-COIL DOMAIN-CONTAINING PROTEIN 167"/>
    <property type="match status" value="1"/>
</dbReference>
<proteinExistence type="predicted"/>
<gene>
    <name evidence="8" type="ORF">J437_LFUL003348</name>
</gene>
<protein>
    <recommendedName>
        <fullName evidence="2">Coiled-coil domain-containing protein 167</fullName>
    </recommendedName>
</protein>
<dbReference type="Pfam" id="PF15188">
    <property type="entry name" value="CCDC-167"/>
    <property type="match status" value="1"/>
</dbReference>
<evidence type="ECO:0000256" key="3">
    <source>
        <dbReference type="ARBA" id="ARBA00022692"/>
    </source>
</evidence>
<keyword evidence="3" id="KW-0812">Transmembrane</keyword>
<dbReference type="Proteomes" id="UP000792457">
    <property type="component" value="Unassembled WGS sequence"/>
</dbReference>
<keyword evidence="9" id="KW-1185">Reference proteome</keyword>
<evidence type="ECO:0000256" key="4">
    <source>
        <dbReference type="ARBA" id="ARBA00022989"/>
    </source>
</evidence>
<evidence type="ECO:0000256" key="7">
    <source>
        <dbReference type="SAM" id="Coils"/>
    </source>
</evidence>
<dbReference type="EMBL" id="KZ308321">
    <property type="protein sequence ID" value="KAG8227359.1"/>
    <property type="molecule type" value="Genomic_DNA"/>
</dbReference>
<evidence type="ECO:0000313" key="8">
    <source>
        <dbReference type="EMBL" id="KAG8227359.1"/>
    </source>
</evidence>